<reference evidence="1" key="1">
    <citation type="submission" date="2021-04" db="EMBL/GenBank/DDBJ databases">
        <title>Genomes of microviruses identified in yellow-bellied marmot fecal samples.</title>
        <authorList>
            <person name="Varsani A."/>
            <person name="Kraberger S."/>
            <person name="Chatterjee A."/>
            <person name="Richet C."/>
            <person name="Fontenele R.S."/>
            <person name="Schmidlin K."/>
            <person name="Blumstein D.T."/>
        </authorList>
    </citation>
    <scope>NUCLEOTIDE SEQUENCE</scope>
    <source>
        <strain evidence="1">Mar58</strain>
    </source>
</reference>
<sequence>MKPFRLTFANVRELLCNLDALQSRYTFRVHELCGGYSITAIDAENDFEEKEIALCANLSHVYSMLSMLEKLYF</sequence>
<proteinExistence type="predicted"/>
<name>A0A8F5MKF8_9VIRU</name>
<evidence type="ECO:0000313" key="1">
    <source>
        <dbReference type="EMBL" id="QXN75275.1"/>
    </source>
</evidence>
<organism evidence="1">
    <name type="scientific">Microvirus mar58</name>
    <dbReference type="NCBI Taxonomy" id="2851194"/>
    <lineage>
        <taxon>Viruses</taxon>
        <taxon>Monodnaviria</taxon>
        <taxon>Sangervirae</taxon>
        <taxon>Phixviricota</taxon>
        <taxon>Malgrandaviricetes</taxon>
        <taxon>Petitvirales</taxon>
        <taxon>Microviridae</taxon>
    </lineage>
</organism>
<dbReference type="EMBL" id="MZ089804">
    <property type="protein sequence ID" value="QXN75275.1"/>
    <property type="molecule type" value="Genomic_DNA"/>
</dbReference>
<protein>
    <submittedName>
        <fullName evidence="1">Uncharacterized protein</fullName>
    </submittedName>
</protein>
<accession>A0A8F5MKF8</accession>